<proteinExistence type="predicted"/>
<sequence length="71" mass="7616">MNINTTVTLNNGVNIPIIGLGVFQSPAGGVTKQAILDSFEAGYRHIDTARIYGNEVDVGKTVAESRLPRED</sequence>
<name>X1UMM8_9ZZZZ</name>
<protein>
    <recommendedName>
        <fullName evidence="4">NADP-dependent oxidoreductase domain-containing protein</fullName>
    </recommendedName>
</protein>
<feature type="non-terminal residue" evidence="3">
    <location>
        <position position="71"/>
    </location>
</feature>
<keyword evidence="2" id="KW-0560">Oxidoreductase</keyword>
<evidence type="ECO:0000313" key="3">
    <source>
        <dbReference type="EMBL" id="GAI93584.1"/>
    </source>
</evidence>
<evidence type="ECO:0000256" key="2">
    <source>
        <dbReference type="ARBA" id="ARBA00023002"/>
    </source>
</evidence>
<dbReference type="SUPFAM" id="SSF51430">
    <property type="entry name" value="NAD(P)-linked oxidoreductase"/>
    <property type="match status" value="1"/>
</dbReference>
<reference evidence="3" key="1">
    <citation type="journal article" date="2014" name="Front. Microbiol.">
        <title>High frequency of phylogenetically diverse reductive dehalogenase-homologous genes in deep subseafloor sedimentary metagenomes.</title>
        <authorList>
            <person name="Kawai M."/>
            <person name="Futagami T."/>
            <person name="Toyoda A."/>
            <person name="Takaki Y."/>
            <person name="Nishi S."/>
            <person name="Hori S."/>
            <person name="Arai W."/>
            <person name="Tsubouchi T."/>
            <person name="Morono Y."/>
            <person name="Uchiyama I."/>
            <person name="Ito T."/>
            <person name="Fujiyama A."/>
            <person name="Inagaki F."/>
            <person name="Takami H."/>
        </authorList>
    </citation>
    <scope>NUCLEOTIDE SEQUENCE</scope>
    <source>
        <strain evidence="3">Expedition CK06-06</strain>
    </source>
</reference>
<evidence type="ECO:0000256" key="1">
    <source>
        <dbReference type="ARBA" id="ARBA00022857"/>
    </source>
</evidence>
<dbReference type="InterPro" id="IPR020471">
    <property type="entry name" value="AKR"/>
</dbReference>
<keyword evidence="1" id="KW-0521">NADP</keyword>
<dbReference type="InterPro" id="IPR018170">
    <property type="entry name" value="Aldo/ket_reductase_CS"/>
</dbReference>
<dbReference type="EMBL" id="BARW01024584">
    <property type="protein sequence ID" value="GAI93584.1"/>
    <property type="molecule type" value="Genomic_DNA"/>
</dbReference>
<dbReference type="Gene3D" id="3.20.20.100">
    <property type="entry name" value="NADP-dependent oxidoreductase domain"/>
    <property type="match status" value="1"/>
</dbReference>
<dbReference type="AlphaFoldDB" id="X1UMM8"/>
<gene>
    <name evidence="3" type="ORF">S12H4_40499</name>
</gene>
<dbReference type="InterPro" id="IPR036812">
    <property type="entry name" value="NAD(P)_OxRdtase_dom_sf"/>
</dbReference>
<accession>X1UMM8</accession>
<evidence type="ECO:0008006" key="4">
    <source>
        <dbReference type="Google" id="ProtNLM"/>
    </source>
</evidence>
<dbReference type="GO" id="GO:0016616">
    <property type="term" value="F:oxidoreductase activity, acting on the CH-OH group of donors, NAD or NADP as acceptor"/>
    <property type="evidence" value="ECO:0007669"/>
    <property type="project" value="UniProtKB-ARBA"/>
</dbReference>
<comment type="caution">
    <text evidence="3">The sequence shown here is derived from an EMBL/GenBank/DDBJ whole genome shotgun (WGS) entry which is preliminary data.</text>
</comment>
<dbReference type="PANTHER" id="PTHR43827">
    <property type="entry name" value="2,5-DIKETO-D-GLUCONIC ACID REDUCTASE"/>
    <property type="match status" value="1"/>
</dbReference>
<organism evidence="3">
    <name type="scientific">marine sediment metagenome</name>
    <dbReference type="NCBI Taxonomy" id="412755"/>
    <lineage>
        <taxon>unclassified sequences</taxon>
        <taxon>metagenomes</taxon>
        <taxon>ecological metagenomes</taxon>
    </lineage>
</organism>
<dbReference type="PROSITE" id="PS00798">
    <property type="entry name" value="ALDOKETO_REDUCTASE_1"/>
    <property type="match status" value="1"/>
</dbReference>
<dbReference type="PANTHER" id="PTHR43827:SF3">
    <property type="entry name" value="NADP-DEPENDENT OXIDOREDUCTASE DOMAIN-CONTAINING PROTEIN"/>
    <property type="match status" value="1"/>
</dbReference>